<name>A0AAE9L007_9NEIS</name>
<dbReference type="RefSeq" id="WP_156932216.1">
    <property type="nucleotide sequence ID" value="NZ_CP097501.1"/>
</dbReference>
<gene>
    <name evidence="1" type="ORF">LNQ82_00010</name>
</gene>
<evidence type="ECO:0000313" key="1">
    <source>
        <dbReference type="EMBL" id="URD67584.1"/>
    </source>
</evidence>
<organism evidence="1 2">
    <name type="scientific">Conchiformibius steedae DSM 2580</name>
    <dbReference type="NCBI Taxonomy" id="1121352"/>
    <lineage>
        <taxon>Bacteria</taxon>
        <taxon>Pseudomonadati</taxon>
        <taxon>Pseudomonadota</taxon>
        <taxon>Betaproteobacteria</taxon>
        <taxon>Neisseriales</taxon>
        <taxon>Neisseriaceae</taxon>
        <taxon>Conchiformibius</taxon>
    </lineage>
</organism>
<dbReference type="Proteomes" id="UP001056819">
    <property type="component" value="Chromosome"/>
</dbReference>
<evidence type="ECO:0000313" key="2">
    <source>
        <dbReference type="Proteomes" id="UP001056819"/>
    </source>
</evidence>
<reference evidence="1" key="1">
    <citation type="submission" date="2022-05" db="EMBL/GenBank/DDBJ databases">
        <title>Alysiella filiformis genome sequencing.</title>
        <authorList>
            <person name="Viehboeck T."/>
        </authorList>
    </citation>
    <scope>NUCLEOTIDE SEQUENCE</scope>
    <source>
        <strain evidence="1">DSM 2580</strain>
    </source>
</reference>
<dbReference type="EMBL" id="CP097501">
    <property type="protein sequence ID" value="URD67584.1"/>
    <property type="molecule type" value="Genomic_DNA"/>
</dbReference>
<protein>
    <submittedName>
        <fullName evidence="1">Uncharacterized protein</fullName>
    </submittedName>
</protein>
<proteinExistence type="predicted"/>
<sequence length="173" mass="19967">MNIKKLLFPIVLIGTWNISYAEKVTQSPLEKVLSMYSSKENIDTYYSIPNIEWGNKVNRTPNRFFSLGKLNLEVMGQSEISVSGNGNQVNDIELSNNRPSKKFKIILEKNLKSYQIFELPKCHQGENSQFFYVVGKNKVPIYVMAIANFTEEPYMSPLYTQFEFSLQKPSECK</sequence>
<dbReference type="AlphaFoldDB" id="A0AAE9L007"/>
<accession>A0AAE9L007</accession>